<proteinExistence type="predicted"/>
<feature type="signal peptide" evidence="1">
    <location>
        <begin position="1"/>
        <end position="25"/>
    </location>
</feature>
<dbReference type="EMBL" id="GGFJ01005853">
    <property type="protein sequence ID" value="MBW54994.1"/>
    <property type="molecule type" value="Transcribed_RNA"/>
</dbReference>
<keyword evidence="1" id="KW-0732">Signal</keyword>
<reference evidence="2" key="1">
    <citation type="submission" date="2018-01" db="EMBL/GenBank/DDBJ databases">
        <title>An insight into the sialome of Amazonian anophelines.</title>
        <authorList>
            <person name="Ribeiro J.M."/>
            <person name="Scarpassa V."/>
            <person name="Calvo E."/>
        </authorList>
    </citation>
    <scope>NUCLEOTIDE SEQUENCE</scope>
    <source>
        <tissue evidence="2">Salivary glands</tissue>
    </source>
</reference>
<evidence type="ECO:0000313" key="2">
    <source>
        <dbReference type="EMBL" id="MBW54994.1"/>
    </source>
</evidence>
<sequence>MNRSTSIVLGLLIAVIGTAPLDVEAFWFSPSWFHQQPTTTVNQPSAATGATTTPTEQSNVTLALGNRVNTDTGLTDYGTNVDGLGINVNRRRRRRRRRDIWNIESNPVLAGLAANNPVNGSYIAIGNQVFTLPNNLSNVSLNIAAGSGSSSSGTGQTVPPSISNFLPTIPANYTQAFETLVTQFQTQPLDAMDTVVQTLSNAYTNTIHGLFTEAGLKGLNETLEHGRSVIETGIASIVDQGAQGFEQVIGRFSNSSARVQQCVGPDLTATGIGRRVVGKGMDCVNRKWRQLSDIGGRIAGDILAADRGALDFLKNLTTCNGANFNAAAASNGGGAGTRNAQRRQCYVRTIGNFPQSLLFLPVSLTIESGKLYAALSSLQSDVALCGGEMGLEIGLVTAQVSSKLAFCQVVQP</sequence>
<name>A0A2M4BPQ1_9DIPT</name>
<feature type="chain" id="PRO_5014999123" evidence="1">
    <location>
        <begin position="26"/>
        <end position="412"/>
    </location>
</feature>
<organism evidence="2">
    <name type="scientific">Anopheles marajoara</name>
    <dbReference type="NCBI Taxonomy" id="58244"/>
    <lineage>
        <taxon>Eukaryota</taxon>
        <taxon>Metazoa</taxon>
        <taxon>Ecdysozoa</taxon>
        <taxon>Arthropoda</taxon>
        <taxon>Hexapoda</taxon>
        <taxon>Insecta</taxon>
        <taxon>Pterygota</taxon>
        <taxon>Neoptera</taxon>
        <taxon>Endopterygota</taxon>
        <taxon>Diptera</taxon>
        <taxon>Nematocera</taxon>
        <taxon>Culicoidea</taxon>
        <taxon>Culicidae</taxon>
        <taxon>Anophelinae</taxon>
        <taxon>Anopheles</taxon>
    </lineage>
</organism>
<dbReference type="AlphaFoldDB" id="A0A2M4BPQ1"/>
<protein>
    <submittedName>
        <fullName evidence="2">Putative 41 kDa family salivary secreted protein</fullName>
    </submittedName>
</protein>
<accession>A0A2M4BPQ1</accession>
<evidence type="ECO:0000256" key="1">
    <source>
        <dbReference type="SAM" id="SignalP"/>
    </source>
</evidence>